<reference evidence="2 3" key="1">
    <citation type="submission" date="2018-01" db="EMBL/GenBank/DDBJ databases">
        <authorList>
            <person name="Gaut B.S."/>
            <person name="Morton B.R."/>
            <person name="Clegg M.T."/>
            <person name="Duvall M.R."/>
        </authorList>
    </citation>
    <scope>NUCLEOTIDE SEQUENCE [LARGE SCALE GENOMIC DNA]</scope>
    <source>
        <strain evidence="2">GP69</strain>
    </source>
</reference>
<evidence type="ECO:0000256" key="1">
    <source>
        <dbReference type="SAM" id="Phobius"/>
    </source>
</evidence>
<dbReference type="EMBL" id="OFSM01000024">
    <property type="protein sequence ID" value="SOY31344.1"/>
    <property type="molecule type" value="Genomic_DNA"/>
</dbReference>
<keyword evidence="1" id="KW-0812">Transmembrane</keyword>
<dbReference type="RefSeq" id="WP_172455224.1">
    <property type="nucleotide sequence ID" value="NZ_CANRXC010000017.1"/>
</dbReference>
<evidence type="ECO:0008006" key="4">
    <source>
        <dbReference type="Google" id="ProtNLM"/>
    </source>
</evidence>
<keyword evidence="1" id="KW-1133">Transmembrane helix</keyword>
<evidence type="ECO:0000313" key="3">
    <source>
        <dbReference type="Proteomes" id="UP000236311"/>
    </source>
</evidence>
<accession>A0A2K4ZLI2</accession>
<gene>
    <name evidence="2" type="ORF">AMURIS_04081</name>
</gene>
<keyword evidence="1" id="KW-0472">Membrane</keyword>
<feature type="transmembrane region" description="Helical" evidence="1">
    <location>
        <begin position="9"/>
        <end position="28"/>
    </location>
</feature>
<proteinExistence type="predicted"/>
<dbReference type="AlphaFoldDB" id="A0A2K4ZLI2"/>
<organism evidence="2 3">
    <name type="scientific">Acetatifactor muris</name>
    <dbReference type="NCBI Taxonomy" id="879566"/>
    <lineage>
        <taxon>Bacteria</taxon>
        <taxon>Bacillati</taxon>
        <taxon>Bacillota</taxon>
        <taxon>Clostridia</taxon>
        <taxon>Lachnospirales</taxon>
        <taxon>Lachnospiraceae</taxon>
        <taxon>Acetatifactor</taxon>
    </lineage>
</organism>
<dbReference type="Proteomes" id="UP000236311">
    <property type="component" value="Unassembled WGS sequence"/>
</dbReference>
<dbReference type="InterPro" id="IPR047708">
    <property type="entry name" value="CD1871A-like"/>
</dbReference>
<dbReference type="NCBIfam" id="NF040920">
    <property type="entry name" value="CD1871A_fam"/>
    <property type="match status" value="1"/>
</dbReference>
<evidence type="ECO:0000313" key="2">
    <source>
        <dbReference type="EMBL" id="SOY31344.1"/>
    </source>
</evidence>
<name>A0A2K4ZLI2_9FIRM</name>
<protein>
    <recommendedName>
        <fullName evidence="4">Thioredoxin</fullName>
    </recommendedName>
</protein>
<keyword evidence="3" id="KW-1185">Reference proteome</keyword>
<sequence>MKLTAHKRFFLQIFLMTAAIVLMLIGLINGEAQTVMGKAVNICLECIGIG</sequence>